<dbReference type="PANTHER" id="PTHR11655:SF14">
    <property type="entry name" value="LARGE RIBOSOMAL SUBUNIT PROTEIN UL6M"/>
    <property type="match status" value="1"/>
</dbReference>
<accession>A0A0A7LIK3</accession>
<evidence type="ECO:0000256" key="1">
    <source>
        <dbReference type="ARBA" id="ARBA00009356"/>
    </source>
</evidence>
<dbReference type="GO" id="GO:0005840">
    <property type="term" value="C:ribosome"/>
    <property type="evidence" value="ECO:0007669"/>
    <property type="project" value="UniProtKB-KW"/>
</dbReference>
<keyword evidence="3 4" id="KW-0687">Ribonucleoprotein</keyword>
<dbReference type="InterPro" id="IPR019906">
    <property type="entry name" value="Ribosomal_uL6_bac-type"/>
</dbReference>
<dbReference type="RefSeq" id="YP_009114984.1">
    <property type="nucleotide sequence ID" value="NC_026108.1"/>
</dbReference>
<evidence type="ECO:0000256" key="2">
    <source>
        <dbReference type="ARBA" id="ARBA00022980"/>
    </source>
</evidence>
<evidence type="ECO:0000256" key="3">
    <source>
        <dbReference type="ARBA" id="ARBA00023274"/>
    </source>
</evidence>
<keyword evidence="6" id="KW-0496">Mitochondrion</keyword>
<proteinExistence type="inferred from homology"/>
<dbReference type="EMBL" id="KM675818">
    <property type="protein sequence ID" value="AIZ58349.1"/>
    <property type="molecule type" value="Genomic_DNA"/>
</dbReference>
<name>A0A0A7LIK3_SACLA</name>
<keyword evidence="2 4" id="KW-0689">Ribosomal protein</keyword>
<dbReference type="InterPro" id="IPR020040">
    <property type="entry name" value="Ribosomal_uL6_a/b-dom"/>
</dbReference>
<dbReference type="PRINTS" id="PR00059">
    <property type="entry name" value="RIBOSOMALL6"/>
</dbReference>
<dbReference type="GeneID" id="22833592"/>
<dbReference type="PIRSF" id="PIRSF002162">
    <property type="entry name" value="Ribosomal_L6"/>
    <property type="match status" value="1"/>
</dbReference>
<geneLocation type="mitochondrion" evidence="6"/>
<evidence type="ECO:0000313" key="6">
    <source>
        <dbReference type="EMBL" id="AIZ58349.1"/>
    </source>
</evidence>
<dbReference type="Pfam" id="PF00347">
    <property type="entry name" value="Ribosomal_L6"/>
    <property type="match status" value="1"/>
</dbReference>
<dbReference type="AlphaFoldDB" id="A0A0A7LIK3"/>
<organism evidence="6">
    <name type="scientific">Saccharina latissima</name>
    <name type="common">Sugar kelp</name>
    <dbReference type="NCBI Taxonomy" id="309358"/>
    <lineage>
        <taxon>Eukaryota</taxon>
        <taxon>Sar</taxon>
        <taxon>Stramenopiles</taxon>
        <taxon>Ochrophyta</taxon>
        <taxon>PX clade</taxon>
        <taxon>Phaeophyceae</taxon>
        <taxon>Laminariales</taxon>
        <taxon>Laminariaceae</taxon>
        <taxon>Saccharina</taxon>
    </lineage>
</organism>
<dbReference type="GO" id="GO:0019843">
    <property type="term" value="F:rRNA binding"/>
    <property type="evidence" value="ECO:0007669"/>
    <property type="project" value="InterPro"/>
</dbReference>
<protein>
    <submittedName>
        <fullName evidence="6">Ribosomal protein L6</fullName>
    </submittedName>
</protein>
<sequence>MTIPVFRLPIGVGCSSINGKVSVSGSKGVVIFDSVSNLHRKGNMVLFLPYLTPYESSLFTQAIFGVVLGYTIELKLKGIGYRVRKEKEKLIFSLGYSKSVIVDIPVDVSVNLGKKTFSLISANLGVLQNFASSIRRYRYPDSYKGAGVLYENEIIVCKEGKKT</sequence>
<dbReference type="GO" id="GO:0006412">
    <property type="term" value="P:translation"/>
    <property type="evidence" value="ECO:0007669"/>
    <property type="project" value="InterPro"/>
</dbReference>
<dbReference type="GO" id="GO:1990904">
    <property type="term" value="C:ribonucleoprotein complex"/>
    <property type="evidence" value="ECO:0007669"/>
    <property type="project" value="UniProtKB-KW"/>
</dbReference>
<feature type="domain" description="Large ribosomal subunit protein uL6 alpha-beta" evidence="5">
    <location>
        <begin position="78"/>
        <end position="150"/>
    </location>
</feature>
<evidence type="ECO:0000259" key="5">
    <source>
        <dbReference type="Pfam" id="PF00347"/>
    </source>
</evidence>
<comment type="similarity">
    <text evidence="1 4">Belongs to the universal ribosomal protein uL6 family.</text>
</comment>
<gene>
    <name evidence="6" type="primary">rpl6</name>
</gene>
<dbReference type="PANTHER" id="PTHR11655">
    <property type="entry name" value="60S/50S RIBOSOMAL PROTEIN L6/L9"/>
    <property type="match status" value="1"/>
</dbReference>
<dbReference type="Gene3D" id="3.90.930.12">
    <property type="entry name" value="Ribosomal protein L6, alpha-beta domain"/>
    <property type="match status" value="1"/>
</dbReference>
<dbReference type="GO" id="GO:0003735">
    <property type="term" value="F:structural constituent of ribosome"/>
    <property type="evidence" value="ECO:0007669"/>
    <property type="project" value="InterPro"/>
</dbReference>
<evidence type="ECO:0000256" key="4">
    <source>
        <dbReference type="RuleBase" id="RU003869"/>
    </source>
</evidence>
<reference evidence="6" key="1">
    <citation type="submission" date="2014-09" db="EMBL/GenBank/DDBJ databases">
        <title>Sequencing of complete mitochondrial genome of Saccharina latissima ye-C14.</title>
        <authorList>
            <person name="Wang S."/>
            <person name="Fan X."/>
            <person name="Guan Z."/>
            <person name="Xu D."/>
            <person name="Zhang X."/>
            <person name="Wang D."/>
            <person name="Miao Y."/>
            <person name="Ye N."/>
        </authorList>
    </citation>
    <scope>NUCLEOTIDE SEQUENCE</scope>
    <source>
        <strain evidence="6">Ye-C14</strain>
    </source>
</reference>
<dbReference type="SUPFAM" id="SSF56053">
    <property type="entry name" value="Ribosomal protein L6"/>
    <property type="match status" value="1"/>
</dbReference>
<dbReference type="InterPro" id="IPR036789">
    <property type="entry name" value="Ribosomal_uL6-like_a/b-dom_sf"/>
</dbReference>
<dbReference type="InterPro" id="IPR000702">
    <property type="entry name" value="Ribosomal_uL6-like"/>
</dbReference>